<reference evidence="1 2" key="1">
    <citation type="submission" date="2021-04" db="EMBL/GenBank/DDBJ databases">
        <title>Nocardia tengchongensis.</title>
        <authorList>
            <person name="Zhuang k."/>
            <person name="Ran Y."/>
            <person name="Li W."/>
        </authorList>
    </citation>
    <scope>NUCLEOTIDE SEQUENCE [LARGE SCALE GENOMIC DNA]</scope>
    <source>
        <strain evidence="1 2">CFH S0057</strain>
    </source>
</reference>
<gene>
    <name evidence="1" type="ORF">KHQ06_24075</name>
</gene>
<dbReference type="RefSeq" id="WP_213555482.1">
    <property type="nucleotide sequence ID" value="NZ_JBHZDI010000245.1"/>
</dbReference>
<dbReference type="Proteomes" id="UP000683310">
    <property type="component" value="Chromosome"/>
</dbReference>
<evidence type="ECO:0000313" key="1">
    <source>
        <dbReference type="EMBL" id="QVI19449.1"/>
    </source>
</evidence>
<name>A0ABX8CKL8_9NOCA</name>
<accession>A0ABX8CKL8</accession>
<dbReference type="EMBL" id="CP074371">
    <property type="protein sequence ID" value="QVI19449.1"/>
    <property type="molecule type" value="Genomic_DNA"/>
</dbReference>
<sequence length="72" mass="8232">MTSRSRQAAKLAQLLSERTGRTGRHYYDGPRKYGGWNPESWTSVIEYGLLPAVPWHGPWDSEGRTDGRREQA</sequence>
<evidence type="ECO:0000313" key="2">
    <source>
        <dbReference type="Proteomes" id="UP000683310"/>
    </source>
</evidence>
<protein>
    <submittedName>
        <fullName evidence="1">Uncharacterized protein</fullName>
    </submittedName>
</protein>
<proteinExistence type="predicted"/>
<organism evidence="1 2">
    <name type="scientific">Nocardia tengchongensis</name>
    <dbReference type="NCBI Taxonomy" id="2055889"/>
    <lineage>
        <taxon>Bacteria</taxon>
        <taxon>Bacillati</taxon>
        <taxon>Actinomycetota</taxon>
        <taxon>Actinomycetes</taxon>
        <taxon>Mycobacteriales</taxon>
        <taxon>Nocardiaceae</taxon>
        <taxon>Nocardia</taxon>
    </lineage>
</organism>
<keyword evidence="2" id="KW-1185">Reference proteome</keyword>